<name>A0A382C2Z4_9ZZZZ</name>
<accession>A0A382C2Z4</accession>
<proteinExistence type="predicted"/>
<protein>
    <submittedName>
        <fullName evidence="1">Uncharacterized protein</fullName>
    </submittedName>
</protein>
<evidence type="ECO:0000313" key="1">
    <source>
        <dbReference type="EMBL" id="SVB19807.1"/>
    </source>
</evidence>
<gene>
    <name evidence="1" type="ORF">METZ01_LOCUS172661</name>
</gene>
<dbReference type="AlphaFoldDB" id="A0A382C2Z4"/>
<feature type="non-terminal residue" evidence="1">
    <location>
        <position position="172"/>
    </location>
</feature>
<reference evidence="1" key="1">
    <citation type="submission" date="2018-05" db="EMBL/GenBank/DDBJ databases">
        <authorList>
            <person name="Lanie J.A."/>
            <person name="Ng W.-L."/>
            <person name="Kazmierczak K.M."/>
            <person name="Andrzejewski T.M."/>
            <person name="Davidsen T.M."/>
            <person name="Wayne K.J."/>
            <person name="Tettelin H."/>
            <person name="Glass J.I."/>
            <person name="Rusch D."/>
            <person name="Podicherti R."/>
            <person name="Tsui H.-C.T."/>
            <person name="Winkler M.E."/>
        </authorList>
    </citation>
    <scope>NUCLEOTIDE SEQUENCE</scope>
</reference>
<dbReference type="EMBL" id="UINC01032327">
    <property type="protein sequence ID" value="SVB19807.1"/>
    <property type="molecule type" value="Genomic_DNA"/>
</dbReference>
<sequence length="172" mass="20001">MPRLSLYKPEKGNDFDFLDRQILEMFTVGGTDLFVHKYLGPSNPDETDATADQPRYDSVKETNIQDLLFMENRDRKYDPDVYAMRGVYNVQDVDFDMTQFGLFLQNDTLMLTIHIRSSVKTLGRKIMSGDVIELPHLVDEYALNDYATALKRFYVVEDVNRASEGFTQTWYP</sequence>
<organism evidence="1">
    <name type="scientific">marine metagenome</name>
    <dbReference type="NCBI Taxonomy" id="408172"/>
    <lineage>
        <taxon>unclassified sequences</taxon>
        <taxon>metagenomes</taxon>
        <taxon>ecological metagenomes</taxon>
    </lineage>
</organism>